<dbReference type="PRINTS" id="PR00340">
    <property type="entry name" value="PIIGLNB"/>
</dbReference>
<dbReference type="GO" id="GO:0005829">
    <property type="term" value="C:cytosol"/>
    <property type="evidence" value="ECO:0007669"/>
    <property type="project" value="TreeGrafter"/>
</dbReference>
<dbReference type="InterPro" id="IPR015867">
    <property type="entry name" value="N-reg_PII/ATP_PRibTrfase_C"/>
</dbReference>
<dbReference type="InterPro" id="IPR011322">
    <property type="entry name" value="N-reg_PII-like_a/b"/>
</dbReference>
<dbReference type="Proteomes" id="UP000295221">
    <property type="component" value="Unassembled WGS sequence"/>
</dbReference>
<dbReference type="Pfam" id="PF00543">
    <property type="entry name" value="P-II"/>
    <property type="match status" value="1"/>
</dbReference>
<comment type="caution">
    <text evidence="3">The sequence shown here is derived from an EMBL/GenBank/DDBJ whole genome shotgun (WGS) entry which is preliminary data.</text>
</comment>
<dbReference type="PANTHER" id="PTHR30115:SF11">
    <property type="entry name" value="NITROGEN REGULATORY PROTEIN P-II HOMOLOG"/>
    <property type="match status" value="1"/>
</dbReference>
<dbReference type="SUPFAM" id="SSF54913">
    <property type="entry name" value="GlnB-like"/>
    <property type="match status" value="1"/>
</dbReference>
<protein>
    <submittedName>
        <fullName evidence="3">Nitrogen regulatory protein P-II family</fullName>
    </submittedName>
</protein>
<evidence type="ECO:0000313" key="3">
    <source>
        <dbReference type="EMBL" id="TCO09275.1"/>
    </source>
</evidence>
<dbReference type="OrthoDB" id="9802729at2"/>
<dbReference type="PANTHER" id="PTHR30115">
    <property type="entry name" value="NITROGEN REGULATORY PROTEIN P-II"/>
    <property type="match status" value="1"/>
</dbReference>
<sequence>MKKIEAIIRLTKYEEVRKALEEQDITFFSYWDVRGVGTAVEGHLYRGTVYDTSIIERRLISIVVRDENVDKTVKAITDAARTGEIGDGRIFISDVENTYKIRTGESGPETLYIKK</sequence>
<keyword evidence="1" id="KW-0597">Phosphoprotein</keyword>
<gene>
    <name evidence="3" type="ORF">EV194_103186</name>
</gene>
<evidence type="ECO:0000256" key="2">
    <source>
        <dbReference type="RuleBase" id="RU003936"/>
    </source>
</evidence>
<name>A0A4R2GNK3_9BACT</name>
<dbReference type="EMBL" id="SLWK01000003">
    <property type="protein sequence ID" value="TCO09275.1"/>
    <property type="molecule type" value="Genomic_DNA"/>
</dbReference>
<dbReference type="GO" id="GO:0006808">
    <property type="term" value="P:regulation of nitrogen utilization"/>
    <property type="evidence" value="ECO:0007669"/>
    <property type="project" value="InterPro"/>
</dbReference>
<evidence type="ECO:0000256" key="1">
    <source>
        <dbReference type="PIRSR" id="PIRSR602187-50"/>
    </source>
</evidence>
<evidence type="ECO:0000313" key="4">
    <source>
        <dbReference type="Proteomes" id="UP000295221"/>
    </source>
</evidence>
<keyword evidence="4" id="KW-1185">Reference proteome</keyword>
<proteinExistence type="inferred from homology"/>
<reference evidence="3 4" key="1">
    <citation type="submission" date="2019-03" db="EMBL/GenBank/DDBJ databases">
        <title>Genomic Encyclopedia of Type Strains, Phase IV (KMG-IV): sequencing the most valuable type-strain genomes for metagenomic binning, comparative biology and taxonomic classification.</title>
        <authorList>
            <person name="Goeker M."/>
        </authorList>
    </citation>
    <scope>NUCLEOTIDE SEQUENCE [LARGE SCALE GENOMIC DNA]</scope>
    <source>
        <strain evidence="3 4">DSM 24179</strain>
    </source>
</reference>
<feature type="modified residue" description="O-UMP-tyrosine" evidence="1">
    <location>
        <position position="50"/>
    </location>
</feature>
<dbReference type="InterPro" id="IPR017918">
    <property type="entry name" value="N-reg_PII_CS"/>
</dbReference>
<dbReference type="RefSeq" id="WP_132433180.1">
    <property type="nucleotide sequence ID" value="NZ_SLWK01000003.1"/>
</dbReference>
<dbReference type="AlphaFoldDB" id="A0A4R2GNK3"/>
<accession>A0A4R2GNK3</accession>
<dbReference type="SMART" id="SM00938">
    <property type="entry name" value="P-II"/>
    <property type="match status" value="1"/>
</dbReference>
<dbReference type="PROSITE" id="PS00638">
    <property type="entry name" value="PII_GLNB_CTER"/>
    <property type="match status" value="1"/>
</dbReference>
<organism evidence="3 4">
    <name type="scientific">Natronoflexus pectinivorans</name>
    <dbReference type="NCBI Taxonomy" id="682526"/>
    <lineage>
        <taxon>Bacteria</taxon>
        <taxon>Pseudomonadati</taxon>
        <taxon>Bacteroidota</taxon>
        <taxon>Bacteroidia</taxon>
        <taxon>Marinilabiliales</taxon>
        <taxon>Marinilabiliaceae</taxon>
        <taxon>Natronoflexus</taxon>
    </lineage>
</organism>
<dbReference type="InterPro" id="IPR002187">
    <property type="entry name" value="N-reg_PII"/>
</dbReference>
<dbReference type="PROSITE" id="PS51343">
    <property type="entry name" value="PII_GLNB_DOM"/>
    <property type="match status" value="1"/>
</dbReference>
<dbReference type="GO" id="GO:0005524">
    <property type="term" value="F:ATP binding"/>
    <property type="evidence" value="ECO:0007669"/>
    <property type="project" value="TreeGrafter"/>
</dbReference>
<dbReference type="GO" id="GO:0030234">
    <property type="term" value="F:enzyme regulator activity"/>
    <property type="evidence" value="ECO:0007669"/>
    <property type="project" value="InterPro"/>
</dbReference>
<dbReference type="Gene3D" id="3.30.70.120">
    <property type="match status" value="1"/>
</dbReference>
<comment type="similarity">
    <text evidence="2">Belongs to the P(II) protein family.</text>
</comment>